<reference evidence="8" key="2">
    <citation type="submission" date="2017-06" db="EMBL/GenBank/DDBJ databases">
        <title>WGS assembly of Brachypodium distachyon.</title>
        <authorList>
            <consortium name="The International Brachypodium Initiative"/>
            <person name="Lucas S."/>
            <person name="Harmon-Smith M."/>
            <person name="Lail K."/>
            <person name="Tice H."/>
            <person name="Grimwood J."/>
            <person name="Bruce D."/>
            <person name="Barry K."/>
            <person name="Shu S."/>
            <person name="Lindquist E."/>
            <person name="Wang M."/>
            <person name="Pitluck S."/>
            <person name="Vogel J.P."/>
            <person name="Garvin D.F."/>
            <person name="Mockler T.C."/>
            <person name="Schmutz J."/>
            <person name="Rokhsar D."/>
            <person name="Bevan M.W."/>
        </authorList>
    </citation>
    <scope>NUCLEOTIDE SEQUENCE</scope>
    <source>
        <strain evidence="8">Bd21</strain>
    </source>
</reference>
<reference evidence="8 9" key="1">
    <citation type="journal article" date="2010" name="Nature">
        <title>Genome sequencing and analysis of the model grass Brachypodium distachyon.</title>
        <authorList>
            <consortium name="International Brachypodium Initiative"/>
        </authorList>
    </citation>
    <scope>NUCLEOTIDE SEQUENCE [LARGE SCALE GENOMIC DNA]</scope>
    <source>
        <strain evidence="8 9">Bd21</strain>
    </source>
</reference>
<keyword evidence="2 7" id="KW-0812">Transmembrane</keyword>
<dbReference type="OrthoDB" id="773329at2759"/>
<accession>A0A2K2CN60</accession>
<dbReference type="PANTHER" id="PTHR48063:SF55">
    <property type="entry name" value="LEUCINE-RICH REPEAT-CONTAINING N-TERMINAL PLANT-TYPE DOMAIN-CONTAINING PROTEIN"/>
    <property type="match status" value="1"/>
</dbReference>
<keyword evidence="10" id="KW-1185">Reference proteome</keyword>
<gene>
    <name evidence="8" type="ORF">BRADI_4g16186v3</name>
</gene>
<evidence type="ECO:0000256" key="3">
    <source>
        <dbReference type="ARBA" id="ARBA00022729"/>
    </source>
</evidence>
<dbReference type="Proteomes" id="UP000008810">
    <property type="component" value="Chromosome 4"/>
</dbReference>
<sequence length="115" mass="13390">MVRNGVKFMQQPSYNLTVVTKGQERYYGRGNATNQRNGDHKRSARIPDGMFFHLGLGSGFVVGIWVVLCTMLFKKIWRIAYFRLFDRVYDKLCVFIIVGWARLEHRTQMLIGKLG</sequence>
<evidence type="ECO:0000256" key="4">
    <source>
        <dbReference type="ARBA" id="ARBA00022989"/>
    </source>
</evidence>
<evidence type="ECO:0000256" key="5">
    <source>
        <dbReference type="ARBA" id="ARBA00023136"/>
    </source>
</evidence>
<dbReference type="EnsemblPlants" id="PNT63455">
    <property type="protein sequence ID" value="PNT63455"/>
    <property type="gene ID" value="BRADI_4g16186v3"/>
</dbReference>
<reference evidence="9" key="3">
    <citation type="submission" date="2018-08" db="UniProtKB">
        <authorList>
            <consortium name="EnsemblPlants"/>
        </authorList>
    </citation>
    <scope>IDENTIFICATION</scope>
    <source>
        <strain evidence="9">cv. Bd21</strain>
    </source>
</reference>
<keyword evidence="3" id="KW-0732">Signal</keyword>
<evidence type="ECO:0000256" key="1">
    <source>
        <dbReference type="ARBA" id="ARBA00004479"/>
    </source>
</evidence>
<comment type="subcellular location">
    <subcellularLocation>
        <location evidence="1">Membrane</location>
        <topology evidence="1">Single-pass type I membrane protein</topology>
    </subcellularLocation>
</comment>
<dbReference type="GO" id="GO:0016020">
    <property type="term" value="C:membrane"/>
    <property type="evidence" value="ECO:0007669"/>
    <property type="project" value="UniProtKB-SubCell"/>
</dbReference>
<dbReference type="InParanoid" id="A0A2K2CN60"/>
<evidence type="ECO:0000313" key="10">
    <source>
        <dbReference type="Proteomes" id="UP000008810"/>
    </source>
</evidence>
<evidence type="ECO:0000313" key="9">
    <source>
        <dbReference type="EnsemblPlants" id="PNT63455"/>
    </source>
</evidence>
<feature type="transmembrane region" description="Helical" evidence="7">
    <location>
        <begin position="50"/>
        <end position="73"/>
    </location>
</feature>
<keyword evidence="6" id="KW-0325">Glycoprotein</keyword>
<evidence type="ECO:0000256" key="7">
    <source>
        <dbReference type="SAM" id="Phobius"/>
    </source>
</evidence>
<dbReference type="AlphaFoldDB" id="A0A2K2CN60"/>
<organism evidence="8">
    <name type="scientific">Brachypodium distachyon</name>
    <name type="common">Purple false brome</name>
    <name type="synonym">Trachynia distachya</name>
    <dbReference type="NCBI Taxonomy" id="15368"/>
    <lineage>
        <taxon>Eukaryota</taxon>
        <taxon>Viridiplantae</taxon>
        <taxon>Streptophyta</taxon>
        <taxon>Embryophyta</taxon>
        <taxon>Tracheophyta</taxon>
        <taxon>Spermatophyta</taxon>
        <taxon>Magnoliopsida</taxon>
        <taxon>Liliopsida</taxon>
        <taxon>Poales</taxon>
        <taxon>Poaceae</taxon>
        <taxon>BOP clade</taxon>
        <taxon>Pooideae</taxon>
        <taxon>Stipodae</taxon>
        <taxon>Brachypodieae</taxon>
        <taxon>Brachypodium</taxon>
    </lineage>
</organism>
<dbReference type="Gramene" id="PNT63455">
    <property type="protein sequence ID" value="PNT63455"/>
    <property type="gene ID" value="BRADI_4g16186v3"/>
</dbReference>
<name>A0A2K2CN60_BRADI</name>
<dbReference type="PANTHER" id="PTHR48063">
    <property type="entry name" value="LRR RECEPTOR-LIKE KINASE"/>
    <property type="match status" value="1"/>
</dbReference>
<dbReference type="FunCoup" id="A0A2K2CN60">
    <property type="interactions" value="1"/>
</dbReference>
<evidence type="ECO:0000256" key="6">
    <source>
        <dbReference type="ARBA" id="ARBA00023180"/>
    </source>
</evidence>
<keyword evidence="4 7" id="KW-1133">Transmembrane helix</keyword>
<evidence type="ECO:0000256" key="2">
    <source>
        <dbReference type="ARBA" id="ARBA00022692"/>
    </source>
</evidence>
<proteinExistence type="predicted"/>
<evidence type="ECO:0000313" key="8">
    <source>
        <dbReference type="EMBL" id="PNT63455.1"/>
    </source>
</evidence>
<protein>
    <submittedName>
        <fullName evidence="8 9">Uncharacterized protein</fullName>
    </submittedName>
</protein>
<dbReference type="EMBL" id="CM000883">
    <property type="protein sequence ID" value="PNT63455.1"/>
    <property type="molecule type" value="Genomic_DNA"/>
</dbReference>
<dbReference type="InterPro" id="IPR046956">
    <property type="entry name" value="RLP23-like"/>
</dbReference>
<keyword evidence="5 7" id="KW-0472">Membrane</keyword>